<proteinExistence type="predicted"/>
<dbReference type="PANTHER" id="PTHR33401:SF19">
    <property type="entry name" value="(RAPE) HYPOTHETICAL PROTEIN"/>
    <property type="match status" value="1"/>
</dbReference>
<dbReference type="PANTHER" id="PTHR33401">
    <property type="entry name" value="LIGHT-HARVESTING COMPLEX-LIKE PROTEIN OHP2, CHLOROPLASTIC"/>
    <property type="match status" value="1"/>
</dbReference>
<gene>
    <name evidence="2" type="ORF">HHK36_017516</name>
</gene>
<name>A0A834Z1E4_TETSI</name>
<keyword evidence="3" id="KW-1185">Reference proteome</keyword>
<keyword evidence="1" id="KW-0472">Membrane</keyword>
<dbReference type="EMBL" id="JABCRI010000011">
    <property type="protein sequence ID" value="KAF8398585.1"/>
    <property type="molecule type" value="Genomic_DNA"/>
</dbReference>
<evidence type="ECO:0000313" key="2">
    <source>
        <dbReference type="EMBL" id="KAF8398585.1"/>
    </source>
</evidence>
<sequence>MRVLFRKFHCPSFICFCKPSAHLLSPCQLKIENTPHVPSTLSSVSDSVVRLSGETIEVKKESFDGKPEVENYLKSILKQPSSEPDALKEVDKRRVQWMDFVGKELVDIKEFEPRWAQSLLLSSYYFLFLSLFFNFLLLDINLLHKIIIGPDKVNLKIRMMKVRVTEAVFVLFSDLPFICKSSTCYSLQHGEEMNYYSYSIGLHVLVLFSRSQLCSLHLMGLDIKSSIARCLH</sequence>
<evidence type="ECO:0000256" key="1">
    <source>
        <dbReference type="SAM" id="Phobius"/>
    </source>
</evidence>
<dbReference type="OrthoDB" id="1921202at2759"/>
<keyword evidence="1" id="KW-1133">Transmembrane helix</keyword>
<comment type="caution">
    <text evidence="2">The sequence shown here is derived from an EMBL/GenBank/DDBJ whole genome shotgun (WGS) entry which is preliminary data.</text>
</comment>
<organism evidence="2 3">
    <name type="scientific">Tetracentron sinense</name>
    <name type="common">Spur-leaf</name>
    <dbReference type="NCBI Taxonomy" id="13715"/>
    <lineage>
        <taxon>Eukaryota</taxon>
        <taxon>Viridiplantae</taxon>
        <taxon>Streptophyta</taxon>
        <taxon>Embryophyta</taxon>
        <taxon>Tracheophyta</taxon>
        <taxon>Spermatophyta</taxon>
        <taxon>Magnoliopsida</taxon>
        <taxon>Trochodendrales</taxon>
        <taxon>Trochodendraceae</taxon>
        <taxon>Tetracentron</taxon>
    </lineage>
</organism>
<accession>A0A834Z1E4</accession>
<keyword evidence="1" id="KW-0812">Transmembrane</keyword>
<evidence type="ECO:0000313" key="3">
    <source>
        <dbReference type="Proteomes" id="UP000655225"/>
    </source>
</evidence>
<reference evidence="2 3" key="1">
    <citation type="submission" date="2020-04" db="EMBL/GenBank/DDBJ databases">
        <title>Plant Genome Project.</title>
        <authorList>
            <person name="Zhang R.-G."/>
        </authorList>
    </citation>
    <scope>NUCLEOTIDE SEQUENCE [LARGE SCALE GENOMIC DNA]</scope>
    <source>
        <strain evidence="2">YNK0</strain>
        <tissue evidence="2">Leaf</tissue>
    </source>
</reference>
<dbReference type="Proteomes" id="UP000655225">
    <property type="component" value="Unassembled WGS sequence"/>
</dbReference>
<dbReference type="AlphaFoldDB" id="A0A834Z1E4"/>
<feature type="transmembrane region" description="Helical" evidence="1">
    <location>
        <begin position="124"/>
        <end position="143"/>
    </location>
</feature>
<protein>
    <submittedName>
        <fullName evidence="2">Uncharacterized protein</fullName>
    </submittedName>
</protein>